<organism evidence="1 2">
    <name type="scientific">Penicillium angulare</name>
    <dbReference type="NCBI Taxonomy" id="116970"/>
    <lineage>
        <taxon>Eukaryota</taxon>
        <taxon>Fungi</taxon>
        <taxon>Dikarya</taxon>
        <taxon>Ascomycota</taxon>
        <taxon>Pezizomycotina</taxon>
        <taxon>Eurotiomycetes</taxon>
        <taxon>Eurotiomycetidae</taxon>
        <taxon>Eurotiales</taxon>
        <taxon>Aspergillaceae</taxon>
        <taxon>Penicillium</taxon>
    </lineage>
</organism>
<keyword evidence="2" id="KW-1185">Reference proteome</keyword>
<evidence type="ECO:0000313" key="1">
    <source>
        <dbReference type="EMBL" id="KAJ5113229.1"/>
    </source>
</evidence>
<name>A0A9W9G6T3_9EURO</name>
<proteinExistence type="predicted"/>
<dbReference type="EMBL" id="JAPQKH010000002">
    <property type="protein sequence ID" value="KAJ5113229.1"/>
    <property type="molecule type" value="Genomic_DNA"/>
</dbReference>
<comment type="caution">
    <text evidence="1">The sequence shown here is derived from an EMBL/GenBank/DDBJ whole genome shotgun (WGS) entry which is preliminary data.</text>
</comment>
<gene>
    <name evidence="1" type="ORF">N7456_001763</name>
</gene>
<reference evidence="1" key="1">
    <citation type="submission" date="2022-11" db="EMBL/GenBank/DDBJ databases">
        <authorList>
            <person name="Petersen C."/>
        </authorList>
    </citation>
    <scope>NUCLEOTIDE SEQUENCE</scope>
    <source>
        <strain evidence="1">IBT 30069</strain>
    </source>
</reference>
<protein>
    <submittedName>
        <fullName evidence="1">Uncharacterized protein</fullName>
    </submittedName>
</protein>
<evidence type="ECO:0000313" key="2">
    <source>
        <dbReference type="Proteomes" id="UP001149165"/>
    </source>
</evidence>
<reference evidence="1" key="2">
    <citation type="journal article" date="2023" name="IMA Fungus">
        <title>Comparative genomic study of the Penicillium genus elucidates a diverse pangenome and 15 lateral gene transfer events.</title>
        <authorList>
            <person name="Petersen C."/>
            <person name="Sorensen T."/>
            <person name="Nielsen M.R."/>
            <person name="Sondergaard T.E."/>
            <person name="Sorensen J.L."/>
            <person name="Fitzpatrick D.A."/>
            <person name="Frisvad J.C."/>
            <person name="Nielsen K.L."/>
        </authorList>
    </citation>
    <scope>NUCLEOTIDE SEQUENCE</scope>
    <source>
        <strain evidence="1">IBT 30069</strain>
    </source>
</reference>
<dbReference type="Proteomes" id="UP001149165">
    <property type="component" value="Unassembled WGS sequence"/>
</dbReference>
<dbReference type="AlphaFoldDB" id="A0A9W9G6T3"/>
<sequence>MTSALMATYSQGSGPPTQVYNPQSYGIRLLRCPTDIAAIKILVAHDSVREDRLRTECFCSTDNPGSKYVLTRRYASVLLN</sequence>
<accession>A0A9W9G6T3</accession>